<dbReference type="HOGENOM" id="CLU_1913704_0_0_7"/>
<gene>
    <name evidence="1" type="ordered locus">DP1507</name>
</gene>
<sequence>MTVNTETHQIISTEVSLDTIHDSEVLGALVNPLRQKIKQIQAYVVYNRTKSYEIIANKGVGPSPTRKCWILERGTSAQQRRESSSKRGARGLEAKYRGIISIHSPKLQYIVTNKRPPKLGGLTEYKTKNVLP</sequence>
<accession>Q6AN38</accession>
<dbReference type="EMBL" id="CR522870">
    <property type="protein sequence ID" value="CAG36236.1"/>
    <property type="molecule type" value="Genomic_DNA"/>
</dbReference>
<evidence type="ECO:0000313" key="2">
    <source>
        <dbReference type="Proteomes" id="UP000000602"/>
    </source>
</evidence>
<dbReference type="Proteomes" id="UP000000602">
    <property type="component" value="Chromosome"/>
</dbReference>
<evidence type="ECO:0000313" key="1">
    <source>
        <dbReference type="EMBL" id="CAG36236.1"/>
    </source>
</evidence>
<proteinExistence type="predicted"/>
<dbReference type="AlphaFoldDB" id="Q6AN38"/>
<name>Q6AN38_DESPS</name>
<dbReference type="KEGG" id="dps:DP1507"/>
<keyword evidence="2" id="KW-1185">Reference proteome</keyword>
<protein>
    <submittedName>
        <fullName evidence="1">Uncharacterized protein</fullName>
    </submittedName>
</protein>
<organism evidence="1 2">
    <name type="scientific">Desulfotalea psychrophila (strain LSv54 / DSM 12343)</name>
    <dbReference type="NCBI Taxonomy" id="177439"/>
    <lineage>
        <taxon>Bacteria</taxon>
        <taxon>Pseudomonadati</taxon>
        <taxon>Thermodesulfobacteriota</taxon>
        <taxon>Desulfobulbia</taxon>
        <taxon>Desulfobulbales</taxon>
        <taxon>Desulfocapsaceae</taxon>
        <taxon>Desulfotalea</taxon>
    </lineage>
</organism>
<reference evidence="2" key="1">
    <citation type="journal article" date="2004" name="Environ. Microbiol.">
        <title>The genome of Desulfotalea psychrophila, a sulfate-reducing bacterium from permanently cold Arctic sediments.</title>
        <authorList>
            <person name="Rabus R."/>
            <person name="Ruepp A."/>
            <person name="Frickey T."/>
            <person name="Rattei T."/>
            <person name="Fartmann B."/>
            <person name="Stark M."/>
            <person name="Bauer M."/>
            <person name="Zibat A."/>
            <person name="Lombardot T."/>
            <person name="Becker I."/>
            <person name="Amann J."/>
            <person name="Gellner K."/>
            <person name="Teeling H."/>
            <person name="Leuschner W.D."/>
            <person name="Gloeckner F.-O."/>
            <person name="Lupas A.N."/>
            <person name="Amann R."/>
            <person name="Klenk H.-P."/>
        </authorList>
    </citation>
    <scope>NUCLEOTIDE SEQUENCE [LARGE SCALE GENOMIC DNA]</scope>
    <source>
        <strain evidence="2">DSM 12343 / LSv54</strain>
    </source>
</reference>